<accession>A0ACC0Z184</accession>
<comment type="caution">
    <text evidence="1">The sequence shown here is derived from an EMBL/GenBank/DDBJ whole genome shotgun (WGS) entry which is preliminary data.</text>
</comment>
<name>A0ACC0Z184_9ROSI</name>
<keyword evidence="2" id="KW-1185">Reference proteome</keyword>
<reference evidence="2" key="1">
    <citation type="journal article" date="2023" name="G3 (Bethesda)">
        <title>Genome assembly and association tests identify interacting loci associated with vigor, precocity, and sex in interspecific pistachio rootstocks.</title>
        <authorList>
            <person name="Palmer W."/>
            <person name="Jacygrad E."/>
            <person name="Sagayaradj S."/>
            <person name="Cavanaugh K."/>
            <person name="Han R."/>
            <person name="Bertier L."/>
            <person name="Beede B."/>
            <person name="Kafkas S."/>
            <person name="Golino D."/>
            <person name="Preece J."/>
            <person name="Michelmore R."/>
        </authorList>
    </citation>
    <scope>NUCLEOTIDE SEQUENCE [LARGE SCALE GENOMIC DNA]</scope>
</reference>
<protein>
    <submittedName>
        <fullName evidence="1">Uncharacterized protein</fullName>
    </submittedName>
</protein>
<evidence type="ECO:0000313" key="2">
    <source>
        <dbReference type="Proteomes" id="UP001163603"/>
    </source>
</evidence>
<dbReference type="Proteomes" id="UP001163603">
    <property type="component" value="Chromosome 3"/>
</dbReference>
<evidence type="ECO:0000313" key="1">
    <source>
        <dbReference type="EMBL" id="KAJ0045016.1"/>
    </source>
</evidence>
<proteinExistence type="predicted"/>
<dbReference type="EMBL" id="CM047738">
    <property type="protein sequence ID" value="KAJ0045016.1"/>
    <property type="molecule type" value="Genomic_DNA"/>
</dbReference>
<gene>
    <name evidence="1" type="ORF">Pint_06619</name>
</gene>
<sequence length="131" mass="14865">MDLQSAIKDNDLIEAALDVLKTWEKITKDLKRLEIKIEDLDLDNETMILDDNDVLIANLRSAQENHATIEREREDSFKNLLQTFEAIGMLMDEEKMEYLLAGKDVSNCWSASATVAKPQAEKPCIHVQGCV</sequence>
<organism evidence="1 2">
    <name type="scientific">Pistacia integerrima</name>
    <dbReference type="NCBI Taxonomy" id="434235"/>
    <lineage>
        <taxon>Eukaryota</taxon>
        <taxon>Viridiplantae</taxon>
        <taxon>Streptophyta</taxon>
        <taxon>Embryophyta</taxon>
        <taxon>Tracheophyta</taxon>
        <taxon>Spermatophyta</taxon>
        <taxon>Magnoliopsida</taxon>
        <taxon>eudicotyledons</taxon>
        <taxon>Gunneridae</taxon>
        <taxon>Pentapetalae</taxon>
        <taxon>rosids</taxon>
        <taxon>malvids</taxon>
        <taxon>Sapindales</taxon>
        <taxon>Anacardiaceae</taxon>
        <taxon>Pistacia</taxon>
    </lineage>
</organism>